<reference evidence="2" key="1">
    <citation type="journal article" date="2019" name="Int. J. Syst. Evol. Microbiol.">
        <title>The Global Catalogue of Microorganisms (GCM) 10K type strain sequencing project: providing services to taxonomists for standard genome sequencing and annotation.</title>
        <authorList>
            <consortium name="The Broad Institute Genomics Platform"/>
            <consortium name="The Broad Institute Genome Sequencing Center for Infectious Disease"/>
            <person name="Wu L."/>
            <person name="Ma J."/>
        </authorList>
    </citation>
    <scope>NUCLEOTIDE SEQUENCE [LARGE SCALE GENOMIC DNA]</scope>
    <source>
        <strain evidence="2">JCM 17759</strain>
    </source>
</reference>
<evidence type="ECO:0000313" key="2">
    <source>
        <dbReference type="Proteomes" id="UP001500840"/>
    </source>
</evidence>
<dbReference type="EMBL" id="BAABGA010000107">
    <property type="protein sequence ID" value="GAA4469522.1"/>
    <property type="molecule type" value="Genomic_DNA"/>
</dbReference>
<comment type="caution">
    <text evidence="1">The sequence shown here is derived from an EMBL/GenBank/DDBJ whole genome shotgun (WGS) entry which is preliminary data.</text>
</comment>
<dbReference type="Proteomes" id="UP001500840">
    <property type="component" value="Unassembled WGS sequence"/>
</dbReference>
<sequence length="123" mass="13445">MRHFILVSLALYSVQLAGCPASSTIEHGNVSFDVSPNGETIVFSDANGDLWLYALGIPKLTRLTDATDTEMSEDSDKELAILLMITHAEADDLVRLKRLLSSEYQVLAAKSLLSLAKKADLKH</sequence>
<accession>A0ABP8NQ62</accession>
<proteinExistence type="predicted"/>
<name>A0ABP8NQ62_9BACT</name>
<dbReference type="RefSeq" id="WP_345327486.1">
    <property type="nucleotide sequence ID" value="NZ_BAABGA010000107.1"/>
</dbReference>
<organism evidence="1 2">
    <name type="scientific">Novipirellula rosea</name>
    <dbReference type="NCBI Taxonomy" id="1031540"/>
    <lineage>
        <taxon>Bacteria</taxon>
        <taxon>Pseudomonadati</taxon>
        <taxon>Planctomycetota</taxon>
        <taxon>Planctomycetia</taxon>
        <taxon>Pirellulales</taxon>
        <taxon>Pirellulaceae</taxon>
        <taxon>Novipirellula</taxon>
    </lineage>
</organism>
<protein>
    <submittedName>
        <fullName evidence="1">Uncharacterized protein</fullName>
    </submittedName>
</protein>
<keyword evidence="2" id="KW-1185">Reference proteome</keyword>
<evidence type="ECO:0000313" key="1">
    <source>
        <dbReference type="EMBL" id="GAA4469522.1"/>
    </source>
</evidence>
<gene>
    <name evidence="1" type="ORF">GCM10023156_61680</name>
</gene>